<comment type="caution">
    <text evidence="2">The sequence shown here is derived from an EMBL/GenBank/DDBJ whole genome shotgun (WGS) entry which is preliminary data.</text>
</comment>
<accession>A0A4Y2LYF9</accession>
<dbReference type="EMBL" id="BGPR01006486">
    <property type="protein sequence ID" value="GBN19394.1"/>
    <property type="molecule type" value="Genomic_DNA"/>
</dbReference>
<dbReference type="Proteomes" id="UP000499080">
    <property type="component" value="Unassembled WGS sequence"/>
</dbReference>
<gene>
    <name evidence="2" type="ORF">AVEN_17259_1</name>
</gene>
<sequence length="217" mass="25494">MKRSAKARDGKVQRRRKKADRPLSPRFPSKCDRDLQFWCYDHEPHFFHLVCRARPKKFKNELIPTLGGLDHIFADPTQYCSLNIDTIEAKSIVSGFQNYRLKQSRSNFGQVKFSRINKVAPMRGFTNNVKLHEEEVPIDPYTIFRSISFNRKTESELKNYSNFELAPYPSSLFDEQRIMRKSRISVYYDLFYPVNTPSNIENALYVIDGGFLLHRVS</sequence>
<evidence type="ECO:0000256" key="1">
    <source>
        <dbReference type="SAM" id="MobiDB-lite"/>
    </source>
</evidence>
<evidence type="ECO:0000313" key="3">
    <source>
        <dbReference type="Proteomes" id="UP000499080"/>
    </source>
</evidence>
<evidence type="ECO:0000313" key="2">
    <source>
        <dbReference type="EMBL" id="GBN19394.1"/>
    </source>
</evidence>
<name>A0A4Y2LYF9_ARAVE</name>
<protein>
    <submittedName>
        <fullName evidence="2">Uncharacterized protein</fullName>
    </submittedName>
</protein>
<feature type="region of interest" description="Disordered" evidence="1">
    <location>
        <begin position="1"/>
        <end position="25"/>
    </location>
</feature>
<proteinExistence type="predicted"/>
<organism evidence="2 3">
    <name type="scientific">Araneus ventricosus</name>
    <name type="common">Orbweaver spider</name>
    <name type="synonym">Epeira ventricosa</name>
    <dbReference type="NCBI Taxonomy" id="182803"/>
    <lineage>
        <taxon>Eukaryota</taxon>
        <taxon>Metazoa</taxon>
        <taxon>Ecdysozoa</taxon>
        <taxon>Arthropoda</taxon>
        <taxon>Chelicerata</taxon>
        <taxon>Arachnida</taxon>
        <taxon>Araneae</taxon>
        <taxon>Araneomorphae</taxon>
        <taxon>Entelegynae</taxon>
        <taxon>Araneoidea</taxon>
        <taxon>Araneidae</taxon>
        <taxon>Araneus</taxon>
    </lineage>
</organism>
<dbReference type="AlphaFoldDB" id="A0A4Y2LYF9"/>
<keyword evidence="3" id="KW-1185">Reference proteome</keyword>
<feature type="compositionally biased region" description="Basic and acidic residues" evidence="1">
    <location>
        <begin position="1"/>
        <end position="12"/>
    </location>
</feature>
<reference evidence="2 3" key="1">
    <citation type="journal article" date="2019" name="Sci. Rep.">
        <title>Orb-weaving spider Araneus ventricosus genome elucidates the spidroin gene catalogue.</title>
        <authorList>
            <person name="Kono N."/>
            <person name="Nakamura H."/>
            <person name="Ohtoshi R."/>
            <person name="Moran D.A.P."/>
            <person name="Shinohara A."/>
            <person name="Yoshida Y."/>
            <person name="Fujiwara M."/>
            <person name="Mori M."/>
            <person name="Tomita M."/>
            <person name="Arakawa K."/>
        </authorList>
    </citation>
    <scope>NUCLEOTIDE SEQUENCE [LARGE SCALE GENOMIC DNA]</scope>
</reference>